<comment type="similarity">
    <text evidence="1">Belongs to the glycosyltransferase 28 family.</text>
</comment>
<dbReference type="GO" id="GO:0046509">
    <property type="term" value="F:1,2-diacylglycerol 3-beta-galactosyltransferase activity"/>
    <property type="evidence" value="ECO:0007669"/>
    <property type="project" value="UniProtKB-EC"/>
</dbReference>
<dbReference type="GO" id="GO:0009247">
    <property type="term" value="P:glycolipid biosynthetic process"/>
    <property type="evidence" value="ECO:0007669"/>
    <property type="project" value="InterPro"/>
</dbReference>
<protein>
    <recommendedName>
        <fullName evidence="2">monogalactosyldiacylglycerol synthase</fullName>
        <ecNumber evidence="2">2.4.1.46</ecNumber>
    </recommendedName>
</protein>
<evidence type="ECO:0000256" key="5">
    <source>
        <dbReference type="ARBA" id="ARBA00046299"/>
    </source>
</evidence>
<dbReference type="Pfam" id="PF06925">
    <property type="entry name" value="MGDG_synth"/>
    <property type="match status" value="1"/>
</dbReference>
<feature type="region of interest" description="Disordered" evidence="6">
    <location>
        <begin position="360"/>
        <end position="379"/>
    </location>
</feature>
<evidence type="ECO:0000256" key="6">
    <source>
        <dbReference type="SAM" id="MobiDB-lite"/>
    </source>
</evidence>
<feature type="region of interest" description="Disordered" evidence="6">
    <location>
        <begin position="403"/>
        <end position="428"/>
    </location>
</feature>
<evidence type="ECO:0000256" key="4">
    <source>
        <dbReference type="ARBA" id="ARBA00022679"/>
    </source>
</evidence>
<dbReference type="GO" id="GO:0031969">
    <property type="term" value="C:chloroplast membrane"/>
    <property type="evidence" value="ECO:0007669"/>
    <property type="project" value="UniProtKB-SubCell"/>
</dbReference>
<evidence type="ECO:0000259" key="8">
    <source>
        <dbReference type="Pfam" id="PF06925"/>
    </source>
</evidence>
<dbReference type="InterPro" id="IPR009695">
    <property type="entry name" value="Diacylglyc_glucosyltr_N"/>
</dbReference>
<feature type="domain" description="Glycosyl transferase family 28 C-terminal" evidence="7">
    <location>
        <begin position="509"/>
        <end position="595"/>
    </location>
</feature>
<dbReference type="EMBL" id="HBIO01014892">
    <property type="protein sequence ID" value="CAE0466652.1"/>
    <property type="molecule type" value="Transcribed_RNA"/>
</dbReference>
<dbReference type="InterPro" id="IPR007235">
    <property type="entry name" value="Glyco_trans_28_C"/>
</dbReference>
<dbReference type="PANTHER" id="PTHR43025">
    <property type="entry name" value="MONOGALACTOSYLDIACYLGLYCEROL SYNTHASE"/>
    <property type="match status" value="1"/>
</dbReference>
<evidence type="ECO:0000256" key="2">
    <source>
        <dbReference type="ARBA" id="ARBA00012615"/>
    </source>
</evidence>
<feature type="compositionally biased region" description="Polar residues" evidence="6">
    <location>
        <begin position="360"/>
        <end position="375"/>
    </location>
</feature>
<comment type="subcellular location">
    <subcellularLocation>
        <location evidence="5">Plastid</location>
        <location evidence="5">Chloroplast membrane</location>
    </subcellularLocation>
</comment>
<name>A0A7S3V9R9_9STRA</name>
<feature type="region of interest" description="Disordered" evidence="6">
    <location>
        <begin position="449"/>
        <end position="501"/>
    </location>
</feature>
<keyword evidence="3" id="KW-0328">Glycosyltransferase</keyword>
<organism evidence="9">
    <name type="scientific">Chaetoceros debilis</name>
    <dbReference type="NCBI Taxonomy" id="122233"/>
    <lineage>
        <taxon>Eukaryota</taxon>
        <taxon>Sar</taxon>
        <taxon>Stramenopiles</taxon>
        <taxon>Ochrophyta</taxon>
        <taxon>Bacillariophyta</taxon>
        <taxon>Coscinodiscophyceae</taxon>
        <taxon>Chaetocerotophycidae</taxon>
        <taxon>Chaetocerotales</taxon>
        <taxon>Chaetocerotaceae</taxon>
        <taxon>Chaetoceros</taxon>
    </lineage>
</organism>
<evidence type="ECO:0000313" key="9">
    <source>
        <dbReference type="EMBL" id="CAE0466652.1"/>
    </source>
</evidence>
<gene>
    <name evidence="9" type="ORF">CDEB00056_LOCUS11504</name>
</gene>
<dbReference type="SUPFAM" id="SSF53756">
    <property type="entry name" value="UDP-Glycosyltransferase/glycogen phosphorylase"/>
    <property type="match status" value="2"/>
</dbReference>
<dbReference type="InterPro" id="IPR050519">
    <property type="entry name" value="Glycosyltransf_28_UgtP"/>
</dbReference>
<reference evidence="9" key="1">
    <citation type="submission" date="2021-01" db="EMBL/GenBank/DDBJ databases">
        <authorList>
            <person name="Corre E."/>
            <person name="Pelletier E."/>
            <person name="Niang G."/>
            <person name="Scheremetjew M."/>
            <person name="Finn R."/>
            <person name="Kale V."/>
            <person name="Holt S."/>
            <person name="Cochrane G."/>
            <person name="Meng A."/>
            <person name="Brown T."/>
            <person name="Cohen L."/>
        </authorList>
    </citation>
    <scope>NUCLEOTIDE SEQUENCE</scope>
    <source>
        <strain evidence="9">MM31A-1</strain>
    </source>
</reference>
<feature type="domain" description="Diacylglycerol glucosyltransferase N-terminal" evidence="8">
    <location>
        <begin position="28"/>
        <end position="200"/>
    </location>
</feature>
<feature type="compositionally biased region" description="Low complexity" evidence="6">
    <location>
        <begin position="474"/>
        <end position="489"/>
    </location>
</feature>
<accession>A0A7S3V9R9</accession>
<dbReference type="Pfam" id="PF04101">
    <property type="entry name" value="Glyco_tran_28_C"/>
    <property type="match status" value="1"/>
</dbReference>
<dbReference type="PANTHER" id="PTHR43025:SF3">
    <property type="entry name" value="MONOGALACTOSYLDIACYLGLYCEROL SYNTHASE 1, CHLOROPLASTIC"/>
    <property type="match status" value="1"/>
</dbReference>
<sequence>MTTATSPVGRRQGPLKVLFLSSDTGGGHRASAESLGAQFEILYPGSTYTLLDVMTGLGNSIQPLGNIKNLYKHLSAHPQQWNAIFKIGNTRAFEYFFDVSNRIMCEKTIRKQFIMHDPDVVVSVHPLMTNIPVYACEKISRETGRHLPIFTVVTDLASAHCLWFANGVDKLYIASEECRKLAKQRGKVPDEKIVQIGLPIRHQFAVQADKLGDRNSPQGVEYQRKIKAELELPSGSIGKKTLLVMGGGEGVGSLSSIVDSLYVELSKQGIDALILVVCGRNEILKKGLEERDWDAVVHAHKQAKLRPSRSLLSFSACVTAPVLPAIPAIPAIRVFVGSGKANNSANSSSTTEINKNLSTIDGINKSTSPRSSPLTTGCMDGSVTQQIQRILSSSNLRQVGNAFEDASYDENQKRSPTSDDISGEEGSVPSMIEVQNSADGDEVEVVEIPPVASTSTETNDDENKDVDADENKDANTNADTTSAEAAESTVTNPISIPPIGAPPKRANVTVIGLGFVTKMAEYMVAADILVSKAGPGTIAEAASLSLPVMLTSFLPGQEQGNVDFVVDGGFGAFISDRDPQGIAEEVGSWLVDDEKLSKLSMAAKKSGAPHAARDIVKSIGKITHKWLQLNEDRIRLNEETEKLKLGMELSMDEEEDVEVEVEVEVFLTNDEGGVSTSS</sequence>
<keyword evidence="4" id="KW-0808">Transferase</keyword>
<dbReference type="AlphaFoldDB" id="A0A7S3V9R9"/>
<evidence type="ECO:0000259" key="7">
    <source>
        <dbReference type="Pfam" id="PF04101"/>
    </source>
</evidence>
<proteinExistence type="inferred from homology"/>
<evidence type="ECO:0000256" key="1">
    <source>
        <dbReference type="ARBA" id="ARBA00006962"/>
    </source>
</evidence>
<dbReference type="EC" id="2.4.1.46" evidence="2"/>
<dbReference type="Gene3D" id="3.40.50.2000">
    <property type="entry name" value="Glycogen Phosphorylase B"/>
    <property type="match status" value="1"/>
</dbReference>
<evidence type="ECO:0000256" key="3">
    <source>
        <dbReference type="ARBA" id="ARBA00022676"/>
    </source>
</evidence>